<feature type="transmembrane region" description="Helical" evidence="1">
    <location>
        <begin position="73"/>
        <end position="92"/>
    </location>
</feature>
<dbReference type="RefSeq" id="XP_017038185.1">
    <property type="nucleotide sequence ID" value="XM_017182696.1"/>
</dbReference>
<evidence type="ECO:0000256" key="1">
    <source>
        <dbReference type="SAM" id="Phobius"/>
    </source>
</evidence>
<sequence length="151" mass="17315">MVNELMYGALLLTAIAAAPDIEIKLRLNYKAVQSVSYRFPDLKATMIKALLLTALAMVPTLMKLPRSLTQWRLFKYLPLAPWILICCFKFPQHVGMYMFTIGNTKYMDSTPLVLGLMIYFILFGMAIEMAIHWMVYARMCIAGFVLVTIKY</sequence>
<proteinExistence type="predicted"/>
<dbReference type="OrthoDB" id="7861463at2759"/>
<organism evidence="2 3">
    <name type="scientific">Drosophila kikkawai</name>
    <name type="common">Fruit fly</name>
    <dbReference type="NCBI Taxonomy" id="30033"/>
    <lineage>
        <taxon>Eukaryota</taxon>
        <taxon>Metazoa</taxon>
        <taxon>Ecdysozoa</taxon>
        <taxon>Arthropoda</taxon>
        <taxon>Hexapoda</taxon>
        <taxon>Insecta</taxon>
        <taxon>Pterygota</taxon>
        <taxon>Neoptera</taxon>
        <taxon>Endopterygota</taxon>
        <taxon>Diptera</taxon>
        <taxon>Brachycera</taxon>
        <taxon>Muscomorpha</taxon>
        <taxon>Ephydroidea</taxon>
        <taxon>Drosophilidae</taxon>
        <taxon>Drosophila</taxon>
        <taxon>Sophophora</taxon>
    </lineage>
</organism>
<dbReference type="GeneID" id="108085921"/>
<name>A0A6P4JBE8_DROKI</name>
<feature type="transmembrane region" description="Helical" evidence="1">
    <location>
        <begin position="112"/>
        <end position="131"/>
    </location>
</feature>
<gene>
    <name evidence="3" type="primary">LOC108085921</name>
</gene>
<evidence type="ECO:0000313" key="3">
    <source>
        <dbReference type="RefSeq" id="XP_017038185.1"/>
    </source>
</evidence>
<keyword evidence="2" id="KW-1185">Reference proteome</keyword>
<dbReference type="AlphaFoldDB" id="A0A6P4JBE8"/>
<keyword evidence="1" id="KW-0812">Transmembrane</keyword>
<keyword evidence="1" id="KW-1133">Transmembrane helix</keyword>
<dbReference type="Proteomes" id="UP001652661">
    <property type="component" value="Chromosome X"/>
</dbReference>
<protein>
    <submittedName>
        <fullName evidence="3">Uncharacterized protein</fullName>
    </submittedName>
</protein>
<keyword evidence="1" id="KW-0472">Membrane</keyword>
<evidence type="ECO:0000313" key="2">
    <source>
        <dbReference type="Proteomes" id="UP001652661"/>
    </source>
</evidence>
<reference evidence="3" key="1">
    <citation type="submission" date="2025-08" db="UniProtKB">
        <authorList>
            <consortium name="RefSeq"/>
        </authorList>
    </citation>
    <scope>IDENTIFICATION</scope>
    <source>
        <strain evidence="3">14028-0561.14</strain>
        <tissue evidence="3">Whole fly</tissue>
    </source>
</reference>
<accession>A0A6P4JBE8</accession>